<gene>
    <name evidence="14" type="ORF">A3G05_00650</name>
</gene>
<sequence length="263" mass="30718">MEHPINRAAALWIAVLHVGALAALFFISWSHIILAVAVYTVAGSLGIGVGYHRLLTHRGFKTYPWVEYTLTVCASLALQGAALSWVAAHRIHHRYSDEPKLDPHTPKDGRWWSHMDWILHPDPETFDKAYREKWVRDLLRRAFFRYQNRFWWLPMVTLGIICLFVGGIPTVLWGVAVPVVATWHSTWLVNSATHMWGSRRFETKDESRNNWWVALLTFGEGWHNNHHWSPTRARHGFKWYEIDVNWYVIKFLQSVGLAWEVKS</sequence>
<evidence type="ECO:0000256" key="1">
    <source>
        <dbReference type="ARBA" id="ARBA00004141"/>
    </source>
</evidence>
<keyword evidence="10 12" id="KW-0472">Membrane</keyword>
<evidence type="ECO:0000256" key="8">
    <source>
        <dbReference type="ARBA" id="ARBA00023004"/>
    </source>
</evidence>
<keyword evidence="11" id="KW-0275">Fatty acid biosynthesis</keyword>
<keyword evidence="5" id="KW-0276">Fatty acid metabolism</keyword>
<comment type="caution">
    <text evidence="14">The sequence shown here is derived from an EMBL/GenBank/DDBJ whole genome shotgun (WGS) entry which is preliminary data.</text>
</comment>
<keyword evidence="8" id="KW-0408">Iron</keyword>
<dbReference type="InterPro" id="IPR015876">
    <property type="entry name" value="Acyl-CoA_DS"/>
</dbReference>
<evidence type="ECO:0000313" key="15">
    <source>
        <dbReference type="Proteomes" id="UP000178288"/>
    </source>
</evidence>
<dbReference type="EMBL" id="MHWV01000022">
    <property type="protein sequence ID" value="OHB13748.1"/>
    <property type="molecule type" value="Genomic_DNA"/>
</dbReference>
<proteinExistence type="inferred from homology"/>
<feature type="domain" description="Fatty acid desaturase" evidence="13">
    <location>
        <begin position="28"/>
        <end position="235"/>
    </location>
</feature>
<name>A0A1G2UWL0_9BACT</name>
<dbReference type="GO" id="GO:0016717">
    <property type="term" value="F:oxidoreductase activity, acting on paired donors, with oxidation of a pair of donors resulting in the reduction of molecular oxygen to two molecules of water"/>
    <property type="evidence" value="ECO:0007669"/>
    <property type="project" value="InterPro"/>
</dbReference>
<feature type="transmembrane region" description="Helical" evidence="12">
    <location>
        <begin position="150"/>
        <end position="176"/>
    </location>
</feature>
<reference evidence="14 15" key="1">
    <citation type="journal article" date="2016" name="Nat. Commun.">
        <title>Thousands of microbial genomes shed light on interconnected biogeochemical processes in an aquifer system.</title>
        <authorList>
            <person name="Anantharaman K."/>
            <person name="Brown C.T."/>
            <person name="Hug L.A."/>
            <person name="Sharon I."/>
            <person name="Castelle C.J."/>
            <person name="Probst A.J."/>
            <person name="Thomas B.C."/>
            <person name="Singh A."/>
            <person name="Wilkins M.J."/>
            <person name="Karaoz U."/>
            <person name="Brodie E.L."/>
            <person name="Williams K.H."/>
            <person name="Hubbard S.S."/>
            <person name="Banfield J.F."/>
        </authorList>
    </citation>
    <scope>NUCLEOTIDE SEQUENCE [LARGE SCALE GENOMIC DNA]</scope>
</reference>
<evidence type="ECO:0000256" key="12">
    <source>
        <dbReference type="SAM" id="Phobius"/>
    </source>
</evidence>
<organism evidence="14 15">
    <name type="scientific">Candidatus Zambryskibacteria bacterium RIFCSPLOWO2_12_FULL_45_14</name>
    <dbReference type="NCBI Taxonomy" id="1802778"/>
    <lineage>
        <taxon>Bacteria</taxon>
        <taxon>Candidatus Zambryskiibacteriota</taxon>
    </lineage>
</organism>
<dbReference type="InterPro" id="IPR005804">
    <property type="entry name" value="FA_desaturase_dom"/>
</dbReference>
<dbReference type="AlphaFoldDB" id="A0A1G2UWL0"/>
<dbReference type="PRINTS" id="PR00075">
    <property type="entry name" value="FACDDSATRASE"/>
</dbReference>
<keyword evidence="3" id="KW-0444">Lipid biosynthesis</keyword>
<keyword evidence="6 12" id="KW-1133">Transmembrane helix</keyword>
<keyword evidence="4 12" id="KW-0812">Transmembrane</keyword>
<feature type="transmembrane region" description="Helical" evidence="12">
    <location>
        <begin position="32"/>
        <end position="51"/>
    </location>
</feature>
<keyword evidence="9" id="KW-0443">Lipid metabolism</keyword>
<evidence type="ECO:0000256" key="4">
    <source>
        <dbReference type="ARBA" id="ARBA00022692"/>
    </source>
</evidence>
<evidence type="ECO:0000256" key="9">
    <source>
        <dbReference type="ARBA" id="ARBA00023098"/>
    </source>
</evidence>
<dbReference type="GO" id="GO:0016020">
    <property type="term" value="C:membrane"/>
    <property type="evidence" value="ECO:0007669"/>
    <property type="project" value="UniProtKB-SubCell"/>
</dbReference>
<comment type="similarity">
    <text evidence="2">Belongs to the fatty acid desaturase type 2 family.</text>
</comment>
<evidence type="ECO:0000256" key="6">
    <source>
        <dbReference type="ARBA" id="ARBA00022989"/>
    </source>
</evidence>
<protein>
    <submittedName>
        <fullName evidence="14">Delta-9 acyl-phospholipid desaturase</fullName>
    </submittedName>
</protein>
<keyword evidence="7" id="KW-0560">Oxidoreductase</keyword>
<evidence type="ECO:0000256" key="3">
    <source>
        <dbReference type="ARBA" id="ARBA00022516"/>
    </source>
</evidence>
<evidence type="ECO:0000256" key="11">
    <source>
        <dbReference type="ARBA" id="ARBA00023160"/>
    </source>
</evidence>
<dbReference type="CDD" id="cd03505">
    <property type="entry name" value="Delta9-FADS-like"/>
    <property type="match status" value="1"/>
</dbReference>
<evidence type="ECO:0000256" key="5">
    <source>
        <dbReference type="ARBA" id="ARBA00022832"/>
    </source>
</evidence>
<dbReference type="PANTHER" id="PTHR11351">
    <property type="entry name" value="ACYL-COA DESATURASE"/>
    <property type="match status" value="1"/>
</dbReference>
<dbReference type="Proteomes" id="UP000178288">
    <property type="component" value="Unassembled WGS sequence"/>
</dbReference>
<evidence type="ECO:0000259" key="13">
    <source>
        <dbReference type="Pfam" id="PF00487"/>
    </source>
</evidence>
<evidence type="ECO:0000313" key="14">
    <source>
        <dbReference type="EMBL" id="OHB13748.1"/>
    </source>
</evidence>
<dbReference type="GO" id="GO:0006633">
    <property type="term" value="P:fatty acid biosynthetic process"/>
    <property type="evidence" value="ECO:0007669"/>
    <property type="project" value="UniProtKB-KW"/>
</dbReference>
<dbReference type="Pfam" id="PF00487">
    <property type="entry name" value="FA_desaturase"/>
    <property type="match status" value="1"/>
</dbReference>
<evidence type="ECO:0000256" key="10">
    <source>
        <dbReference type="ARBA" id="ARBA00023136"/>
    </source>
</evidence>
<dbReference type="PANTHER" id="PTHR11351:SF31">
    <property type="entry name" value="DESATURASE 1, ISOFORM A-RELATED"/>
    <property type="match status" value="1"/>
</dbReference>
<comment type="subcellular location">
    <subcellularLocation>
        <location evidence="1">Membrane</location>
        <topology evidence="1">Multi-pass membrane protein</topology>
    </subcellularLocation>
</comment>
<evidence type="ECO:0000256" key="2">
    <source>
        <dbReference type="ARBA" id="ARBA00008749"/>
    </source>
</evidence>
<accession>A0A1G2UWL0</accession>
<evidence type="ECO:0000256" key="7">
    <source>
        <dbReference type="ARBA" id="ARBA00023002"/>
    </source>
</evidence>